<dbReference type="AlphaFoldDB" id="A9NWI7"/>
<reference evidence="1" key="1">
    <citation type="journal article" date="2008" name="BMC Genomics">
        <title>A conifer genomics resource of 200,000 spruce (Picea spp.) ESTs and 6,464 high-quality, sequence-finished full-length cDNAs for Sitka spruce (Picea sitchensis).</title>
        <authorList>
            <person name="Ralph S.G."/>
            <person name="Chun H.J."/>
            <person name="Kolosova N."/>
            <person name="Cooper D."/>
            <person name="Oddy C."/>
            <person name="Ritland C.E."/>
            <person name="Kirkpatrick R."/>
            <person name="Moore R."/>
            <person name="Barber S."/>
            <person name="Holt R.A."/>
            <person name="Jones S.J."/>
            <person name="Marra M.A."/>
            <person name="Douglas C.J."/>
            <person name="Ritland K."/>
            <person name="Bohlmann J."/>
        </authorList>
    </citation>
    <scope>NUCLEOTIDE SEQUENCE</scope>
    <source>
        <tissue evidence="1">Green portion of the leader tissue</tissue>
    </source>
</reference>
<dbReference type="Pfam" id="PF14249">
    <property type="entry name" value="Tocopherol_cycl"/>
    <property type="match status" value="1"/>
</dbReference>
<dbReference type="InterPro" id="IPR025893">
    <property type="entry name" value="Tocopherol_cyclase"/>
</dbReference>
<name>A9NWI7_PICSI</name>
<accession>A9NWI7</accession>
<proteinExistence type="evidence at transcript level"/>
<dbReference type="PANTHER" id="PTHR35309:SF4">
    <property type="entry name" value="TOCOPHEROL CYCLASE"/>
    <property type="match status" value="1"/>
</dbReference>
<evidence type="ECO:0000313" key="1">
    <source>
        <dbReference type="EMBL" id="ABK24998.1"/>
    </source>
</evidence>
<sequence length="366" mass="41204">MKWVHPWDPHPPSLSRLLPECIRPYPSFEGWFFRIVDPGKGMSFAVIIATNYATWESHATIVFCIDDGESPGTDGSKHGGRTHRVQAMAKDVRITSLSHLKDNTNSSEPLGFEWEAPELGKVIVRPNETKIDICVMGYHLEASLISKVHWNRSSSYKGPEGWARIIPIMPTHWHVYSVGSEASYEFNNNNEMSIKSRGWAHEEKNWGVTFPAGHIWLQAISDDNAAQVVFAGGYYKLGVIKTPYIGAMGYWSRSHQIDMRNIDIGTMFMDIRVNPREGKFSFKAVNPSYTILITSSADPESFCEPILAPVGKLEWKPACRESYLANVKVEVYAHGVWGLPTNKTLVSTQTFSHAALEFGEDLMHED</sequence>
<dbReference type="GO" id="GO:0009976">
    <property type="term" value="F:tocopherol cyclase activity"/>
    <property type="evidence" value="ECO:0007669"/>
    <property type="project" value="InterPro"/>
</dbReference>
<dbReference type="EMBL" id="EF085702">
    <property type="protein sequence ID" value="ABK24998.1"/>
    <property type="molecule type" value="mRNA"/>
</dbReference>
<dbReference type="PANTHER" id="PTHR35309">
    <property type="match status" value="1"/>
</dbReference>
<protein>
    <submittedName>
        <fullName evidence="1">Uncharacterized protein</fullName>
    </submittedName>
</protein>
<organism evidence="1">
    <name type="scientific">Picea sitchensis</name>
    <name type="common">Sitka spruce</name>
    <name type="synonym">Pinus sitchensis</name>
    <dbReference type="NCBI Taxonomy" id="3332"/>
    <lineage>
        <taxon>Eukaryota</taxon>
        <taxon>Viridiplantae</taxon>
        <taxon>Streptophyta</taxon>
        <taxon>Embryophyta</taxon>
        <taxon>Tracheophyta</taxon>
        <taxon>Spermatophyta</taxon>
        <taxon>Pinopsida</taxon>
        <taxon>Pinidae</taxon>
        <taxon>Conifers I</taxon>
        <taxon>Pinales</taxon>
        <taxon>Pinaceae</taxon>
        <taxon>Picea</taxon>
    </lineage>
</organism>